<keyword evidence="9 20" id="KW-0812">Transmembrane</keyword>
<dbReference type="PANTHER" id="PTHR13773:SF8">
    <property type="entry name" value="PHOSPHATIDATE CYTIDYLYLTRANSFERASE, PHOTORECEPTOR-SPECIFIC"/>
    <property type="match status" value="1"/>
</dbReference>
<evidence type="ECO:0000256" key="20">
    <source>
        <dbReference type="SAM" id="Phobius"/>
    </source>
</evidence>
<evidence type="ECO:0000256" key="7">
    <source>
        <dbReference type="ARBA" id="ARBA00022516"/>
    </source>
</evidence>
<evidence type="ECO:0000256" key="2">
    <source>
        <dbReference type="ARBA" id="ARBA00004141"/>
    </source>
</evidence>
<dbReference type="GO" id="GO:0005789">
    <property type="term" value="C:endoplasmic reticulum membrane"/>
    <property type="evidence" value="ECO:0007669"/>
    <property type="project" value="TreeGrafter"/>
</dbReference>
<feature type="transmembrane region" description="Helical" evidence="20">
    <location>
        <begin position="127"/>
        <end position="147"/>
    </location>
</feature>
<evidence type="ECO:0000256" key="18">
    <source>
        <dbReference type="ARBA" id="ARBA00033406"/>
    </source>
</evidence>
<evidence type="ECO:0000256" key="4">
    <source>
        <dbReference type="ARBA" id="ARBA00005189"/>
    </source>
</evidence>
<evidence type="ECO:0000256" key="13">
    <source>
        <dbReference type="ARBA" id="ARBA00023136"/>
    </source>
</evidence>
<dbReference type="InterPro" id="IPR016720">
    <property type="entry name" value="PC_Trfase_euk"/>
</dbReference>
<evidence type="ECO:0000256" key="1">
    <source>
        <dbReference type="ARBA" id="ARBA00001698"/>
    </source>
</evidence>
<feature type="transmembrane region" description="Helical" evidence="20">
    <location>
        <begin position="94"/>
        <end position="115"/>
    </location>
</feature>
<feature type="transmembrane region" description="Helical" evidence="20">
    <location>
        <begin position="297"/>
        <end position="319"/>
    </location>
</feature>
<keyword evidence="14" id="KW-0594">Phospholipid biosynthesis</keyword>
<keyword evidence="11 20" id="KW-1133">Transmembrane helix</keyword>
<evidence type="ECO:0000256" key="6">
    <source>
        <dbReference type="ARBA" id="ARBA00012487"/>
    </source>
</evidence>
<evidence type="ECO:0000256" key="8">
    <source>
        <dbReference type="ARBA" id="ARBA00022679"/>
    </source>
</evidence>
<keyword evidence="15" id="KW-1208">Phospholipid metabolism</keyword>
<feature type="transmembrane region" description="Helical" evidence="20">
    <location>
        <begin position="153"/>
        <end position="174"/>
    </location>
</feature>
<evidence type="ECO:0000256" key="12">
    <source>
        <dbReference type="ARBA" id="ARBA00023098"/>
    </source>
</evidence>
<feature type="transmembrane region" description="Helical" evidence="20">
    <location>
        <begin position="195"/>
        <end position="214"/>
    </location>
</feature>
<proteinExistence type="inferred from homology"/>
<comment type="catalytic activity">
    <reaction evidence="1">
        <text>a 1,2-diacyl-sn-glycero-3-phosphate + CTP + H(+) = a CDP-1,2-diacyl-sn-glycerol + diphosphate</text>
        <dbReference type="Rhea" id="RHEA:16229"/>
        <dbReference type="ChEBI" id="CHEBI:15378"/>
        <dbReference type="ChEBI" id="CHEBI:33019"/>
        <dbReference type="ChEBI" id="CHEBI:37563"/>
        <dbReference type="ChEBI" id="CHEBI:58332"/>
        <dbReference type="ChEBI" id="CHEBI:58608"/>
        <dbReference type="EC" id="2.7.7.41"/>
    </reaction>
</comment>
<dbReference type="Pfam" id="PF01148">
    <property type="entry name" value="CTP_transf_1"/>
    <property type="match status" value="1"/>
</dbReference>
<comment type="subcellular location">
    <subcellularLocation>
        <location evidence="2">Membrane</location>
        <topology evidence="2">Multi-pass membrane protein</topology>
    </subcellularLocation>
</comment>
<organism evidence="21">
    <name type="scientific">Menopon gallinae</name>
    <name type="common">poultry shaft louse</name>
    <dbReference type="NCBI Taxonomy" id="328185"/>
    <lineage>
        <taxon>Eukaryota</taxon>
        <taxon>Metazoa</taxon>
        <taxon>Ecdysozoa</taxon>
        <taxon>Arthropoda</taxon>
        <taxon>Hexapoda</taxon>
        <taxon>Insecta</taxon>
        <taxon>Pterygota</taxon>
        <taxon>Neoptera</taxon>
        <taxon>Paraneoptera</taxon>
        <taxon>Psocodea</taxon>
        <taxon>Troctomorpha</taxon>
        <taxon>Phthiraptera</taxon>
        <taxon>Amblycera</taxon>
        <taxon>Menoponidae</taxon>
        <taxon>Menopon</taxon>
    </lineage>
</organism>
<dbReference type="PANTHER" id="PTHR13773">
    <property type="entry name" value="PHOSPHATIDATE CYTIDYLYLTRANSFERASE"/>
    <property type="match status" value="1"/>
</dbReference>
<evidence type="ECO:0000256" key="3">
    <source>
        <dbReference type="ARBA" id="ARBA00005119"/>
    </source>
</evidence>
<dbReference type="GO" id="GO:0004605">
    <property type="term" value="F:phosphatidate cytidylyltransferase activity"/>
    <property type="evidence" value="ECO:0007669"/>
    <property type="project" value="UniProtKB-EC"/>
</dbReference>
<keyword evidence="7" id="KW-0444">Lipid biosynthesis</keyword>
<comment type="pathway">
    <text evidence="4">Lipid metabolism.</text>
</comment>
<evidence type="ECO:0000256" key="16">
    <source>
        <dbReference type="ARBA" id="ARBA00029893"/>
    </source>
</evidence>
<gene>
    <name evidence="21" type="ORF">PYX00_011844</name>
</gene>
<feature type="transmembrane region" description="Helical" evidence="20">
    <location>
        <begin position="64"/>
        <end position="82"/>
    </location>
</feature>
<dbReference type="EC" id="2.7.7.41" evidence="6"/>
<keyword evidence="13 20" id="KW-0472">Membrane</keyword>
<comment type="pathway">
    <text evidence="3">Phospholipid metabolism; CDP-diacylglycerol biosynthesis; CDP-diacylglycerol from sn-glycerol 3-phosphate: step 3/3.</text>
</comment>
<dbReference type="AlphaFoldDB" id="A0AAW2H8W7"/>
<evidence type="ECO:0000313" key="21">
    <source>
        <dbReference type="EMBL" id="KAL0266128.1"/>
    </source>
</evidence>
<comment type="caution">
    <text evidence="21">The sequence shown here is derived from an EMBL/GenBank/DDBJ whole genome shotgun (WGS) entry which is preliminary data.</text>
</comment>
<evidence type="ECO:0000256" key="17">
    <source>
        <dbReference type="ARBA" id="ARBA00032396"/>
    </source>
</evidence>
<feature type="region of interest" description="Disordered" evidence="19">
    <location>
        <begin position="1"/>
        <end position="28"/>
    </location>
</feature>
<evidence type="ECO:0000256" key="14">
    <source>
        <dbReference type="ARBA" id="ARBA00023209"/>
    </source>
</evidence>
<feature type="transmembrane region" description="Helical" evidence="20">
    <location>
        <begin position="245"/>
        <end position="267"/>
    </location>
</feature>
<protein>
    <recommendedName>
        <fullName evidence="6">phosphatidate cytidylyltransferase</fullName>
        <ecNumber evidence="6">2.7.7.41</ecNumber>
    </recommendedName>
    <alternativeName>
        <fullName evidence="16">CDP-diacylglycerol synthase</fullName>
    </alternativeName>
    <alternativeName>
        <fullName evidence="17">CDP-diglyceride pyrophosphorylase</fullName>
    </alternativeName>
    <alternativeName>
        <fullName evidence="18">CDP-diglyceride synthase</fullName>
    </alternativeName>
</protein>
<dbReference type="GO" id="GO:0008654">
    <property type="term" value="P:phospholipid biosynthetic process"/>
    <property type="evidence" value="ECO:0007669"/>
    <property type="project" value="UniProtKB-KW"/>
</dbReference>
<evidence type="ECO:0000256" key="5">
    <source>
        <dbReference type="ARBA" id="ARBA00010185"/>
    </source>
</evidence>
<comment type="similarity">
    <text evidence="5">Belongs to the CDS family.</text>
</comment>
<keyword evidence="8" id="KW-0808">Transferase</keyword>
<accession>A0AAW2H8W7</accession>
<evidence type="ECO:0000256" key="11">
    <source>
        <dbReference type="ARBA" id="ARBA00022989"/>
    </source>
</evidence>
<name>A0AAW2H8W7_9NEOP</name>
<reference evidence="21" key="1">
    <citation type="journal article" date="2024" name="Gigascience">
        <title>Chromosome-level genome of the poultry shaft louse Menopon gallinae provides insight into the host-switching and adaptive evolution of parasitic lice.</title>
        <authorList>
            <person name="Xu Y."/>
            <person name="Ma L."/>
            <person name="Liu S."/>
            <person name="Liang Y."/>
            <person name="Liu Q."/>
            <person name="He Z."/>
            <person name="Tian L."/>
            <person name="Duan Y."/>
            <person name="Cai W."/>
            <person name="Li H."/>
            <person name="Song F."/>
        </authorList>
    </citation>
    <scope>NUCLEOTIDE SEQUENCE</scope>
    <source>
        <strain evidence="21">Cailab_2023a</strain>
    </source>
</reference>
<evidence type="ECO:0000256" key="19">
    <source>
        <dbReference type="SAM" id="MobiDB-lite"/>
    </source>
</evidence>
<feature type="compositionally biased region" description="Basic and acidic residues" evidence="19">
    <location>
        <begin position="7"/>
        <end position="28"/>
    </location>
</feature>
<evidence type="ECO:0000256" key="15">
    <source>
        <dbReference type="ARBA" id="ARBA00023264"/>
    </source>
</evidence>
<evidence type="ECO:0000256" key="9">
    <source>
        <dbReference type="ARBA" id="ARBA00022692"/>
    </source>
</evidence>
<sequence>MVTKQNLHTETEFERSRSARREEQGVSEQVERSRGARWSYKREYLREVVSAALIKRKMTRMSKYLTFHFFIAANIFFLHKSVISIFSRNILIRYNRFCTLMGFCFYVTGFCIFTYSLRKKSLKKQFYIFGVTHLTTILMCKAVKSAIQNLARGKFWVVFPAALVISNDISAYVVGKMLGRRPLLRISPKKTIEGFVGGFVGTVVLGVAIAHSTLRFRLTSDEYLGKLSEPIALSVAGCTCTVQAMYIHSLFFILFASFVAPFGGFFASGYKRMFGVKDFGTIIPGHGGMMDRMDCQFMMAVFTNVYVSTFLNVGSWSVADVALFVQKKLDRSQIEDLVHILSSI</sequence>
<keyword evidence="12" id="KW-0443">Lipid metabolism</keyword>
<dbReference type="EMBL" id="JARGDH010000006">
    <property type="protein sequence ID" value="KAL0266128.1"/>
    <property type="molecule type" value="Genomic_DNA"/>
</dbReference>
<evidence type="ECO:0000256" key="10">
    <source>
        <dbReference type="ARBA" id="ARBA00022695"/>
    </source>
</evidence>
<keyword evidence="10" id="KW-0548">Nucleotidyltransferase</keyword>